<protein>
    <recommendedName>
        <fullName evidence="3">Hemolymph juvenile hormone binding protein</fullName>
    </recommendedName>
</protein>
<evidence type="ECO:0000313" key="2">
    <source>
        <dbReference type="Proteomes" id="UP001162164"/>
    </source>
</evidence>
<dbReference type="InterPro" id="IPR038606">
    <property type="entry name" value="To_sf"/>
</dbReference>
<reference evidence="1" key="1">
    <citation type="journal article" date="2023" name="Insect Mol. Biol.">
        <title>Genome sequencing provides insights into the evolution of gene families encoding plant cell wall-degrading enzymes in longhorned beetles.</title>
        <authorList>
            <person name="Shin N.R."/>
            <person name="Okamura Y."/>
            <person name="Kirsch R."/>
            <person name="Pauchet Y."/>
        </authorList>
    </citation>
    <scope>NUCLEOTIDE SEQUENCE</scope>
    <source>
        <strain evidence="1">MMC_N1</strain>
    </source>
</reference>
<feature type="non-terminal residue" evidence="1">
    <location>
        <position position="1"/>
    </location>
</feature>
<dbReference type="Gene3D" id="3.15.10.30">
    <property type="entry name" value="Haemolymph juvenile hormone binding protein"/>
    <property type="match status" value="1"/>
</dbReference>
<dbReference type="PANTHER" id="PTHR11008">
    <property type="entry name" value="PROTEIN TAKEOUT-LIKE PROTEIN"/>
    <property type="match status" value="1"/>
</dbReference>
<dbReference type="PANTHER" id="PTHR11008:SF32">
    <property type="entry name" value="CIRCADIAN CLOCK-CONTROLLED PROTEIN DAYWAKE-RELATED"/>
    <property type="match status" value="1"/>
</dbReference>
<evidence type="ECO:0008006" key="3">
    <source>
        <dbReference type="Google" id="ProtNLM"/>
    </source>
</evidence>
<proteinExistence type="predicted"/>
<dbReference type="EMBL" id="JAPWTJ010001565">
    <property type="protein sequence ID" value="KAJ8970833.1"/>
    <property type="molecule type" value="Genomic_DNA"/>
</dbReference>
<evidence type="ECO:0000313" key="1">
    <source>
        <dbReference type="EMBL" id="KAJ8970833.1"/>
    </source>
</evidence>
<dbReference type="InterPro" id="IPR010562">
    <property type="entry name" value="Haemolymph_juvenile_hormone-bd"/>
</dbReference>
<comment type="caution">
    <text evidence="1">The sequence shown here is derived from an EMBL/GenBank/DDBJ whole genome shotgun (WGS) entry which is preliminary data.</text>
</comment>
<accession>A0ABQ9J269</accession>
<keyword evidence="2" id="KW-1185">Reference proteome</keyword>
<organism evidence="1 2">
    <name type="scientific">Molorchus minor</name>
    <dbReference type="NCBI Taxonomy" id="1323400"/>
    <lineage>
        <taxon>Eukaryota</taxon>
        <taxon>Metazoa</taxon>
        <taxon>Ecdysozoa</taxon>
        <taxon>Arthropoda</taxon>
        <taxon>Hexapoda</taxon>
        <taxon>Insecta</taxon>
        <taxon>Pterygota</taxon>
        <taxon>Neoptera</taxon>
        <taxon>Endopterygota</taxon>
        <taxon>Coleoptera</taxon>
        <taxon>Polyphaga</taxon>
        <taxon>Cucujiformia</taxon>
        <taxon>Chrysomeloidea</taxon>
        <taxon>Cerambycidae</taxon>
        <taxon>Lamiinae</taxon>
        <taxon>Monochamini</taxon>
        <taxon>Molorchus</taxon>
    </lineage>
</organism>
<gene>
    <name evidence="1" type="ORF">NQ317_000706</name>
</gene>
<dbReference type="SMART" id="SM00700">
    <property type="entry name" value="JHBP"/>
    <property type="match status" value="1"/>
</dbReference>
<sequence length="223" mass="25281">TYIKPCKRGDPNFNECVKQHAVAAIPSLLKGDKEFKIPNLVPFHIDSILLKPSDNLSIKMKNIVLRGLETAEVRNIIFDLEKKHAHAQLAFKKIVLDGEYNIDGRILVVPIMGHGPANIVSDNFVVDYSFDYDLVKKEDGKEYIDPNIRTTTEYTSQKNHYQFDNLFNGDKILGDRINEFLNEHQAELHEDLKGSLSEVINSVVTSILKSIIATVPYDEVFVP</sequence>
<name>A0ABQ9J269_9CUCU</name>
<dbReference type="Proteomes" id="UP001162164">
    <property type="component" value="Unassembled WGS sequence"/>
</dbReference>
<dbReference type="Pfam" id="PF06585">
    <property type="entry name" value="JHBP"/>
    <property type="match status" value="1"/>
</dbReference>